<name>A0A2N1IZX6_9BACT</name>
<keyword evidence="2" id="KW-1185">Reference proteome</keyword>
<dbReference type="EMBL" id="NXIF01000054">
    <property type="protein sequence ID" value="PKI79847.1"/>
    <property type="molecule type" value="Genomic_DNA"/>
</dbReference>
<reference evidence="1 2" key="1">
    <citation type="submission" date="2017-09" db="EMBL/GenBank/DDBJ databases">
        <title>Genomics of the genus Arcobacter.</title>
        <authorList>
            <person name="Perez-Cataluna A."/>
            <person name="Figueras M.J."/>
            <person name="Salas-Masso N."/>
        </authorList>
    </citation>
    <scope>NUCLEOTIDE SEQUENCE [LARGE SCALE GENOMIC DNA]</scope>
    <source>
        <strain evidence="1 2">DSM 18005</strain>
    </source>
</reference>
<accession>A0A2N1IZX6</accession>
<dbReference type="OrthoDB" id="5343880at2"/>
<proteinExistence type="predicted"/>
<evidence type="ECO:0000313" key="2">
    <source>
        <dbReference type="Proteomes" id="UP000233248"/>
    </source>
</evidence>
<evidence type="ECO:0000313" key="1">
    <source>
        <dbReference type="EMBL" id="PKI79847.1"/>
    </source>
</evidence>
<gene>
    <name evidence="1" type="ORF">CP960_12620</name>
</gene>
<dbReference type="Proteomes" id="UP000233248">
    <property type="component" value="Unassembled WGS sequence"/>
</dbReference>
<dbReference type="RefSeq" id="WP_101185845.1">
    <property type="nucleotide sequence ID" value="NZ_CP031218.1"/>
</dbReference>
<dbReference type="KEGG" id="ahs:AHALO_2187"/>
<protein>
    <submittedName>
        <fullName evidence="1">Uncharacterized protein</fullName>
    </submittedName>
</protein>
<sequence>MKFKDLNEETKDYLYEKITTFSNSLGGINFFLQLIEDIKEQKSNPLLNKSAAFHYSKGKITWNKTIYKDTLVLLYETMKLEEKDKEFFQALKPKAKKNTINMMKTLKPIKLEIRPKNKADGEGFNLSIIDTSNEDEIKISLLFKIIFFYNINFVKDILKYKKS</sequence>
<comment type="caution">
    <text evidence="1">The sequence shown here is derived from an EMBL/GenBank/DDBJ whole genome shotgun (WGS) entry which is preliminary data.</text>
</comment>
<organism evidence="1 2">
    <name type="scientific">Malaciobacter halophilus</name>
    <dbReference type="NCBI Taxonomy" id="197482"/>
    <lineage>
        <taxon>Bacteria</taxon>
        <taxon>Pseudomonadati</taxon>
        <taxon>Campylobacterota</taxon>
        <taxon>Epsilonproteobacteria</taxon>
        <taxon>Campylobacterales</taxon>
        <taxon>Arcobacteraceae</taxon>
        <taxon>Malaciobacter</taxon>
    </lineage>
</organism>
<dbReference type="AlphaFoldDB" id="A0A2N1IZX6"/>